<sequence length="455" mass="51548">MRNRATTPLSKAKVRQSWSKYNLYNLSRIKPTPYRGRTFYQQKWAAKSVLRSYHGEPVREAHWNKMFRRRLASVVPMSPEYLARNDGSIESAGRGAGLKDEHGRDSDSRGGEKRKLPLTPYMNMTFAPLERRLDTAIFRSCFASSTRQARQFVVHGGVRVNGKKMKYPGYLLNPGDMFQVDPERVMFATGASKEGATKAAAVTEGEGESEEAAEEVKPEPEPEVEEEDEVDIDRTPREVLKELQAQAKSILTSERSKIGAKKKQDLRGFTKAVKRMLSRSSSSTVLTDSLEAQFEELKNQLRIQRQNKREGKTALPSEKVQKTIEGQDNEDDKVLAEAQLDAEDTESEAKDPVTPDEEDEGINYLSDADLQQLQLAFESSIDNPIDNSKPYATPWRPRDYMSAFTFIPRYLEVNQNICAAVYLRHPVARPGLAEVPTPYGVETSGPAYVWYLRRR</sequence>
<dbReference type="AlphaFoldDB" id="A0AAN8EN09"/>
<dbReference type="GO" id="GO:0042274">
    <property type="term" value="P:ribosomal small subunit biogenesis"/>
    <property type="evidence" value="ECO:0007669"/>
    <property type="project" value="TreeGrafter"/>
</dbReference>
<feature type="region of interest" description="Disordered" evidence="11">
    <location>
        <begin position="305"/>
        <end position="360"/>
    </location>
</feature>
<comment type="function">
    <text evidence="8">Component of the mitochondrial ribosome (mitoribosome), a dedicated translation machinery responsible for the synthesis of mitochondrial genome-encoded proteins, including at least some of the essential transmembrane subunits of the mitochondrial respiratory chain. The mitoribosomes are attached to the mitochondrial inner membrane and translation products are cotranslationally integrated into the membrane.</text>
</comment>
<gene>
    <name evidence="13" type="ORF">OHC33_003722</name>
</gene>
<dbReference type="EMBL" id="JAKLMC020000007">
    <property type="protein sequence ID" value="KAK5955043.1"/>
    <property type="molecule type" value="Genomic_DNA"/>
</dbReference>
<name>A0AAN8EN09_9EURO</name>
<dbReference type="PROSITE" id="PS50889">
    <property type="entry name" value="S4"/>
    <property type="match status" value="1"/>
</dbReference>
<evidence type="ECO:0000256" key="9">
    <source>
        <dbReference type="ARBA" id="ARBA00071419"/>
    </source>
</evidence>
<evidence type="ECO:0000313" key="14">
    <source>
        <dbReference type="Proteomes" id="UP001316803"/>
    </source>
</evidence>
<evidence type="ECO:0000256" key="7">
    <source>
        <dbReference type="ARBA" id="ARBA00023274"/>
    </source>
</evidence>
<evidence type="ECO:0000256" key="5">
    <source>
        <dbReference type="ARBA" id="ARBA00022980"/>
    </source>
</evidence>
<keyword evidence="4 10" id="KW-0694">RNA-binding</keyword>
<evidence type="ECO:0000256" key="10">
    <source>
        <dbReference type="PROSITE-ProRule" id="PRU00182"/>
    </source>
</evidence>
<dbReference type="InterPro" id="IPR036986">
    <property type="entry name" value="S4_RNA-bd_sf"/>
</dbReference>
<proteinExistence type="inferred from homology"/>
<evidence type="ECO:0000256" key="2">
    <source>
        <dbReference type="ARBA" id="ARBA00007465"/>
    </source>
</evidence>
<dbReference type="GO" id="GO:0003735">
    <property type="term" value="F:structural constituent of ribosome"/>
    <property type="evidence" value="ECO:0007669"/>
    <property type="project" value="TreeGrafter"/>
</dbReference>
<dbReference type="Gene3D" id="3.10.290.10">
    <property type="entry name" value="RNA-binding S4 domain"/>
    <property type="match status" value="1"/>
</dbReference>
<dbReference type="Proteomes" id="UP001316803">
    <property type="component" value="Unassembled WGS sequence"/>
</dbReference>
<keyword evidence="14" id="KW-1185">Reference proteome</keyword>
<dbReference type="PROSITE" id="PS00632">
    <property type="entry name" value="RIBOSOMAL_S4"/>
    <property type="match status" value="1"/>
</dbReference>
<evidence type="ECO:0000256" key="6">
    <source>
        <dbReference type="ARBA" id="ARBA00023128"/>
    </source>
</evidence>
<feature type="compositionally biased region" description="Basic and acidic residues" evidence="11">
    <location>
        <begin position="97"/>
        <end position="115"/>
    </location>
</feature>
<dbReference type="Pfam" id="PF01479">
    <property type="entry name" value="S4"/>
    <property type="match status" value="1"/>
</dbReference>
<dbReference type="GO" id="GO:0005763">
    <property type="term" value="C:mitochondrial small ribosomal subunit"/>
    <property type="evidence" value="ECO:0007669"/>
    <property type="project" value="TreeGrafter"/>
</dbReference>
<keyword evidence="6" id="KW-0496">Mitochondrion</keyword>
<reference evidence="13 14" key="1">
    <citation type="submission" date="2022-12" db="EMBL/GenBank/DDBJ databases">
        <title>Genomic features and morphological characterization of a novel Knufia sp. strain isolated from spacecraft assembly facility.</title>
        <authorList>
            <person name="Teixeira M."/>
            <person name="Chander A.M."/>
            <person name="Stajich J.E."/>
            <person name="Venkateswaran K."/>
        </authorList>
    </citation>
    <scope>NUCLEOTIDE SEQUENCE [LARGE SCALE GENOMIC DNA]</scope>
    <source>
        <strain evidence="13 14">FJI-L2-BK-P2</strain>
    </source>
</reference>
<dbReference type="PANTHER" id="PTHR11831:SF4">
    <property type="entry name" value="SMALL RIBOSOMAL SUBUNIT PROTEIN US4M"/>
    <property type="match status" value="1"/>
</dbReference>
<evidence type="ECO:0000256" key="8">
    <source>
        <dbReference type="ARBA" id="ARBA00037226"/>
    </source>
</evidence>
<organism evidence="13 14">
    <name type="scientific">Knufia fluminis</name>
    <dbReference type="NCBI Taxonomy" id="191047"/>
    <lineage>
        <taxon>Eukaryota</taxon>
        <taxon>Fungi</taxon>
        <taxon>Dikarya</taxon>
        <taxon>Ascomycota</taxon>
        <taxon>Pezizomycotina</taxon>
        <taxon>Eurotiomycetes</taxon>
        <taxon>Chaetothyriomycetidae</taxon>
        <taxon>Chaetothyriales</taxon>
        <taxon>Trichomeriaceae</taxon>
        <taxon>Knufia</taxon>
    </lineage>
</organism>
<dbReference type="SMART" id="SM00363">
    <property type="entry name" value="S4"/>
    <property type="match status" value="1"/>
</dbReference>
<feature type="region of interest" description="Disordered" evidence="11">
    <location>
        <begin position="202"/>
        <end position="232"/>
    </location>
</feature>
<keyword evidence="7" id="KW-0687">Ribonucleoprotein</keyword>
<protein>
    <recommendedName>
        <fullName evidence="9">Small ribosomal subunit protein uS4m</fullName>
    </recommendedName>
</protein>
<evidence type="ECO:0000259" key="12">
    <source>
        <dbReference type="SMART" id="SM00363"/>
    </source>
</evidence>
<dbReference type="InterPro" id="IPR018079">
    <property type="entry name" value="Ribosomal_uS4_CS"/>
</dbReference>
<dbReference type="CDD" id="cd00165">
    <property type="entry name" value="S4"/>
    <property type="match status" value="1"/>
</dbReference>
<evidence type="ECO:0000256" key="1">
    <source>
        <dbReference type="ARBA" id="ARBA00004173"/>
    </source>
</evidence>
<feature type="compositionally biased region" description="Acidic residues" evidence="11">
    <location>
        <begin position="221"/>
        <end position="231"/>
    </location>
</feature>
<keyword evidence="5" id="KW-0689">Ribosomal protein</keyword>
<comment type="subcellular location">
    <subcellularLocation>
        <location evidence="1">Mitochondrion</location>
    </subcellularLocation>
</comment>
<dbReference type="PANTHER" id="PTHR11831">
    <property type="entry name" value="30S 40S RIBOSOMAL PROTEIN"/>
    <property type="match status" value="1"/>
</dbReference>
<keyword evidence="3 10" id="KW-0699">rRNA-binding</keyword>
<dbReference type="GO" id="GO:0019843">
    <property type="term" value="F:rRNA binding"/>
    <property type="evidence" value="ECO:0007669"/>
    <property type="project" value="UniProtKB-KW"/>
</dbReference>
<evidence type="ECO:0000256" key="3">
    <source>
        <dbReference type="ARBA" id="ARBA00022730"/>
    </source>
</evidence>
<dbReference type="InterPro" id="IPR022801">
    <property type="entry name" value="Ribosomal_uS4"/>
</dbReference>
<comment type="caution">
    <text evidence="13">The sequence shown here is derived from an EMBL/GenBank/DDBJ whole genome shotgun (WGS) entry which is preliminary data.</text>
</comment>
<dbReference type="SUPFAM" id="SSF55174">
    <property type="entry name" value="Alpha-L RNA-binding motif"/>
    <property type="match status" value="1"/>
</dbReference>
<evidence type="ECO:0000256" key="11">
    <source>
        <dbReference type="SAM" id="MobiDB-lite"/>
    </source>
</evidence>
<comment type="similarity">
    <text evidence="2">Belongs to the universal ribosomal protein uS4 family.</text>
</comment>
<feature type="domain" description="RNA-binding S4" evidence="12">
    <location>
        <begin position="131"/>
        <end position="191"/>
    </location>
</feature>
<evidence type="ECO:0000313" key="13">
    <source>
        <dbReference type="EMBL" id="KAK5955043.1"/>
    </source>
</evidence>
<evidence type="ECO:0000256" key="4">
    <source>
        <dbReference type="ARBA" id="ARBA00022884"/>
    </source>
</evidence>
<feature type="region of interest" description="Disordered" evidence="11">
    <location>
        <begin position="86"/>
        <end position="116"/>
    </location>
</feature>
<dbReference type="FunFam" id="3.10.290.10:FF:000025">
    <property type="entry name" value="30S ribosomal subunit S4"/>
    <property type="match status" value="1"/>
</dbReference>
<dbReference type="InterPro" id="IPR002942">
    <property type="entry name" value="S4_RNA-bd"/>
</dbReference>
<accession>A0AAN8EN09</accession>